<dbReference type="InterPro" id="IPR036770">
    <property type="entry name" value="Ankyrin_rpt-contain_sf"/>
</dbReference>
<keyword evidence="2" id="KW-0813">Transport</keyword>
<feature type="transmembrane region" description="Helical" evidence="14">
    <location>
        <begin position="988"/>
        <end position="1006"/>
    </location>
</feature>
<feature type="repeat" description="ANK" evidence="12">
    <location>
        <begin position="196"/>
        <end position="228"/>
    </location>
</feature>
<evidence type="ECO:0000256" key="1">
    <source>
        <dbReference type="ARBA" id="ARBA00004141"/>
    </source>
</evidence>
<keyword evidence="8" id="KW-0406">Ion transport</keyword>
<feature type="repeat" description="ANK" evidence="12">
    <location>
        <begin position="540"/>
        <end position="572"/>
    </location>
</feature>
<dbReference type="PANTHER" id="PTHR47143">
    <property type="entry name" value="TRANSIENT RECEPTOR POTENTIAL CATION CHANNEL PROTEIN PAINLESS"/>
    <property type="match status" value="1"/>
</dbReference>
<dbReference type="InterPro" id="IPR052076">
    <property type="entry name" value="TRP_cation_channel"/>
</dbReference>
<dbReference type="EMBL" id="JTDE01001696">
    <property type="protein sequence ID" value="KAF7258487.1"/>
    <property type="molecule type" value="Genomic_DNA"/>
</dbReference>
<keyword evidence="4 14" id="KW-0812">Transmembrane</keyword>
<evidence type="ECO:0000259" key="15">
    <source>
        <dbReference type="Pfam" id="PF00520"/>
    </source>
</evidence>
<dbReference type="PRINTS" id="PR01415">
    <property type="entry name" value="ANKYRIN"/>
</dbReference>
<keyword evidence="11" id="KW-0407">Ion channel</keyword>
<dbReference type="GO" id="GO:0005216">
    <property type="term" value="F:monoatomic ion channel activity"/>
    <property type="evidence" value="ECO:0007669"/>
    <property type="project" value="InterPro"/>
</dbReference>
<dbReference type="InterPro" id="IPR005821">
    <property type="entry name" value="Ion_trans_dom"/>
</dbReference>
<evidence type="ECO:0000256" key="7">
    <source>
        <dbReference type="ARBA" id="ARBA00023043"/>
    </source>
</evidence>
<keyword evidence="10" id="KW-0325">Glycoprotein</keyword>
<keyword evidence="7 12" id="KW-0040">ANK repeat</keyword>
<evidence type="ECO:0000256" key="10">
    <source>
        <dbReference type="ARBA" id="ARBA00023180"/>
    </source>
</evidence>
<evidence type="ECO:0000256" key="6">
    <source>
        <dbReference type="ARBA" id="ARBA00022989"/>
    </source>
</evidence>
<sequence>MDETTFEQTIDNALRDTDHTDVEDLKQILFNLTRQGLVEQLKQAILENKDQSFNAINGCEEASLSCLHDAARKHDLECLKTLITVGGADVNLKTKDGLTPLHCAAKYRPIKLTEQAQYKKSIPLIKLTDSIVSSSKGGKEPAVDPVIEYLYECGSNLEEKDTNGMTALHYAAARNNVLAAEQLIRTGAYLECLDNEQMTPLLLAVRENHEETVKLLLGFGANSLFTDRRNCNILHHACHDGDSHIFQTVVEHITRKHGKSNTVHMLNSFNKKRETPLHWAILSKSVDVTEMCIDQGADLNLRTAKGESALHLAAKSGELEIAEILLNRGSDVNAIDWEQRTPLFNAAENEHFEVASLLIKSGANTNHVDKENMTPLLLAAGLGKCAICELLIGNDVSVNVEDKQWKTPLMLAVEGKHLPVVQRLLGTPDGLALLEWEDMSHNRPLHSAVRTGSLAITSYLIQQGANIMVKNSQEHTPLHVAAIYGRFGITQKLIEQTPIVAYERDEDGNYAVHLAAKHGFPQVLKKLIEHAGQTHERNRFGWTPLTFSASFNQLDCVKLLLDEGAQVNTKDKSNITPLFLACRGGHLDVVNKLLDAGADPGVRVSPDHEQYAGWNALDMAVDARKMMCVQAILKSRAWMSGLQNETYENPKYVNSPLRKMITDMPSKLLNSDFSSSVVRCTCLLWVMKRDYIIPPLSISVPKHSPDYAITFNFEFLDDWDTSHVWRKKVRKYAPMTDSVKSPLLGERDNTIDTLKLRKFSFTGPTVSTILENETEHGQAGARKRVHPVKLMLEHDRDDLLNHPLVIALLALKWSRLCLFYYGHLAIYALFLALFTAFMLQTKPPYTLYAGKGYQTWEICELMQNESAKAYTLSIGVPKYGVIILAIINLLLELTQLIRSRRKYFNLDNLLEVSIFVLALVTTVDTNWCMRETGVRERWQWGTGTTGVFLAWMYLLLFVRKGPLFGIFVIMFVVVMETFAKFLVVFSPFLFAFALSFHALLANQIAFRDVRNSVIKTFAMGIGELDTSATLFERFTDSEMEKEVYYEGITYVLFVVFISLVSIVMMNLLVGLAVDDIKGVQRKAAFIRQEMKINLIFSMELLLSRFGQDLGITNRYVYKPHKLEGFYDRMFHRFYEQSKHAVQEMSELQVDEDEDSCDTVKKSPEKRLEEVQMQLAQMARLLNRLVDTVNAGMIMPGGMSRKFSASNAARNARSRSIVGGTVERSMHPEAENDKDESQVGRDTHGFSVLGRKMMSTFSQASSPLPRLAVDEDLDEEPIHFG</sequence>
<feature type="repeat" description="ANK" evidence="12">
    <location>
        <begin position="573"/>
        <end position="605"/>
    </location>
</feature>
<feature type="repeat" description="ANK" evidence="12">
    <location>
        <begin position="305"/>
        <end position="337"/>
    </location>
</feature>
<feature type="repeat" description="ANK" evidence="12">
    <location>
        <begin position="163"/>
        <end position="195"/>
    </location>
</feature>
<evidence type="ECO:0000256" key="2">
    <source>
        <dbReference type="ARBA" id="ARBA00022448"/>
    </source>
</evidence>
<dbReference type="PROSITE" id="PS50297">
    <property type="entry name" value="ANK_REP_REGION"/>
    <property type="match status" value="8"/>
</dbReference>
<evidence type="ECO:0000256" key="8">
    <source>
        <dbReference type="ARBA" id="ARBA00023065"/>
    </source>
</evidence>
<dbReference type="Pfam" id="PF12796">
    <property type="entry name" value="Ank_2"/>
    <property type="match status" value="5"/>
</dbReference>
<keyword evidence="6 14" id="KW-1133">Transmembrane helix</keyword>
<dbReference type="PANTHER" id="PTHR47143:SF1">
    <property type="entry name" value="ION_TRANS DOMAIN-CONTAINING PROTEIN"/>
    <property type="match status" value="1"/>
</dbReference>
<comment type="caution">
    <text evidence="16">The sequence shown here is derived from an EMBL/GenBank/DDBJ whole genome shotgun (WGS) entry which is preliminary data.</text>
</comment>
<feature type="repeat" description="ANK" evidence="12">
    <location>
        <begin position="338"/>
        <end position="370"/>
    </location>
</feature>
<evidence type="ECO:0000256" key="4">
    <source>
        <dbReference type="ARBA" id="ARBA00022692"/>
    </source>
</evidence>
<feature type="compositionally biased region" description="Basic and acidic residues" evidence="13">
    <location>
        <begin position="1223"/>
        <end position="1243"/>
    </location>
</feature>
<dbReference type="Proteomes" id="UP000822476">
    <property type="component" value="Unassembled WGS sequence"/>
</dbReference>
<evidence type="ECO:0000256" key="9">
    <source>
        <dbReference type="ARBA" id="ARBA00023136"/>
    </source>
</evidence>
<evidence type="ECO:0000313" key="16">
    <source>
        <dbReference type="EMBL" id="KAF7258487.1"/>
    </source>
</evidence>
<evidence type="ECO:0000256" key="12">
    <source>
        <dbReference type="PROSITE-ProRule" id="PRU00023"/>
    </source>
</evidence>
<feature type="repeat" description="ANK" evidence="12">
    <location>
        <begin position="507"/>
        <end position="539"/>
    </location>
</feature>
<evidence type="ECO:0000256" key="11">
    <source>
        <dbReference type="ARBA" id="ARBA00023303"/>
    </source>
</evidence>
<dbReference type="GO" id="GO:1902495">
    <property type="term" value="C:transmembrane transporter complex"/>
    <property type="evidence" value="ECO:0007669"/>
    <property type="project" value="TreeGrafter"/>
</dbReference>
<feature type="repeat" description="ANK" evidence="12">
    <location>
        <begin position="371"/>
        <end position="403"/>
    </location>
</feature>
<feature type="transmembrane region" description="Helical" evidence="14">
    <location>
        <begin position="903"/>
        <end position="923"/>
    </location>
</feature>
<dbReference type="Gene3D" id="1.25.40.20">
    <property type="entry name" value="Ankyrin repeat-containing domain"/>
    <property type="match status" value="4"/>
</dbReference>
<feature type="transmembrane region" description="Helical" evidence="14">
    <location>
        <begin position="818"/>
        <end position="839"/>
    </location>
</feature>
<evidence type="ECO:0000256" key="13">
    <source>
        <dbReference type="SAM" id="MobiDB-lite"/>
    </source>
</evidence>
<feature type="domain" description="Ion transport" evidence="15">
    <location>
        <begin position="879"/>
        <end position="1082"/>
    </location>
</feature>
<feature type="transmembrane region" description="Helical" evidence="14">
    <location>
        <begin position="1048"/>
        <end position="1073"/>
    </location>
</feature>
<evidence type="ECO:0000256" key="3">
    <source>
        <dbReference type="ARBA" id="ARBA00022606"/>
    </source>
</evidence>
<evidence type="ECO:0000313" key="17">
    <source>
        <dbReference type="Proteomes" id="UP000822476"/>
    </source>
</evidence>
<organism evidence="16 17">
    <name type="scientific">Paragonimus skrjabini miyazakii</name>
    <dbReference type="NCBI Taxonomy" id="59628"/>
    <lineage>
        <taxon>Eukaryota</taxon>
        <taxon>Metazoa</taxon>
        <taxon>Spiralia</taxon>
        <taxon>Lophotrochozoa</taxon>
        <taxon>Platyhelminthes</taxon>
        <taxon>Trematoda</taxon>
        <taxon>Digenea</taxon>
        <taxon>Plagiorchiida</taxon>
        <taxon>Troglotremata</taxon>
        <taxon>Troglotrematidae</taxon>
        <taxon>Paragonimus</taxon>
    </lineage>
</organism>
<proteinExistence type="predicted"/>
<feature type="region of interest" description="Disordered" evidence="13">
    <location>
        <begin position="1204"/>
        <end position="1280"/>
    </location>
</feature>
<keyword evidence="17" id="KW-1185">Reference proteome</keyword>
<dbReference type="SMART" id="SM00248">
    <property type="entry name" value="ANK"/>
    <property type="match status" value="16"/>
</dbReference>
<keyword evidence="3" id="KW-0716">Sensory transduction</keyword>
<feature type="repeat" description="ANK" evidence="12">
    <location>
        <begin position="272"/>
        <end position="304"/>
    </location>
</feature>
<gene>
    <name evidence="16" type="ORF">EG68_03908</name>
</gene>
<name>A0A8S9Z5T4_9TREM</name>
<feature type="transmembrane region" description="Helical" evidence="14">
    <location>
        <begin position="963"/>
        <end position="982"/>
    </location>
</feature>
<protein>
    <recommendedName>
        <fullName evidence="15">Ion transport domain-containing protein</fullName>
    </recommendedName>
</protein>
<dbReference type="PROSITE" id="PS50088">
    <property type="entry name" value="ANK_REPEAT"/>
    <property type="match status" value="10"/>
</dbReference>
<dbReference type="SUPFAM" id="SSF48403">
    <property type="entry name" value="Ankyrin repeat"/>
    <property type="match status" value="2"/>
</dbReference>
<dbReference type="OrthoDB" id="1661883at2759"/>
<dbReference type="InterPro" id="IPR002110">
    <property type="entry name" value="Ankyrin_rpt"/>
</dbReference>
<evidence type="ECO:0000256" key="5">
    <source>
        <dbReference type="ARBA" id="ARBA00022737"/>
    </source>
</evidence>
<dbReference type="Pfam" id="PF00520">
    <property type="entry name" value="Ion_trans"/>
    <property type="match status" value="1"/>
</dbReference>
<feature type="transmembrane region" description="Helical" evidence="14">
    <location>
        <begin position="870"/>
        <end position="891"/>
    </location>
</feature>
<accession>A0A8S9Z5T4</accession>
<evidence type="ECO:0000256" key="14">
    <source>
        <dbReference type="SAM" id="Phobius"/>
    </source>
</evidence>
<feature type="repeat" description="ANK" evidence="12">
    <location>
        <begin position="440"/>
        <end position="472"/>
    </location>
</feature>
<keyword evidence="5" id="KW-0677">Repeat</keyword>
<comment type="subcellular location">
    <subcellularLocation>
        <location evidence="1">Membrane</location>
        <topology evidence="1">Multi-pass membrane protein</topology>
    </subcellularLocation>
</comment>
<reference evidence="16" key="1">
    <citation type="submission" date="2019-07" db="EMBL/GenBank/DDBJ databases">
        <title>Annotation for the trematode Paragonimus miyazaki's.</title>
        <authorList>
            <person name="Choi Y.-J."/>
        </authorList>
    </citation>
    <scope>NUCLEOTIDE SEQUENCE</scope>
    <source>
        <strain evidence="16">Japan</strain>
    </source>
</reference>
<dbReference type="AlphaFoldDB" id="A0A8S9Z5T4"/>
<feature type="transmembrane region" description="Helical" evidence="14">
    <location>
        <begin position="938"/>
        <end position="956"/>
    </location>
</feature>
<keyword evidence="9 14" id="KW-0472">Membrane</keyword>
<feature type="compositionally biased region" description="Low complexity" evidence="13">
    <location>
        <begin position="1204"/>
        <end position="1215"/>
    </location>
</feature>